<keyword evidence="3" id="KW-1185">Reference proteome</keyword>
<gene>
    <name evidence="2" type="ORF">JNB85_08415</name>
</gene>
<protein>
    <submittedName>
        <fullName evidence="2">Uncharacterized protein</fullName>
    </submittedName>
</protein>
<evidence type="ECO:0000313" key="2">
    <source>
        <dbReference type="EMBL" id="MBW9052434.1"/>
    </source>
</evidence>
<sequence length="49" mass="5505">MTDPVTQLSLGDIRGLSRRNEGIDHPAINNRMKRGQFRSPVEEKPATSK</sequence>
<feature type="compositionally biased region" description="Basic and acidic residues" evidence="1">
    <location>
        <begin position="40"/>
        <end position="49"/>
    </location>
</feature>
<dbReference type="EMBL" id="JAEUAK010000003">
    <property type="protein sequence ID" value="MBW9052434.1"/>
    <property type="molecule type" value="Genomic_DNA"/>
</dbReference>
<accession>A0ABS7GT90</accession>
<feature type="region of interest" description="Disordered" evidence="1">
    <location>
        <begin position="1"/>
        <end position="49"/>
    </location>
</feature>
<comment type="caution">
    <text evidence="2">The sequence shown here is derived from an EMBL/GenBank/DDBJ whole genome shotgun (WGS) entry which is preliminary data.</text>
</comment>
<reference evidence="2 3" key="1">
    <citation type="journal article" date="2021" name="MBio">
        <title>Poor Competitiveness of Bradyrhizobium in Pigeon Pea Root Colonization in Indian Soils.</title>
        <authorList>
            <person name="Chalasani D."/>
            <person name="Basu A."/>
            <person name="Pullabhotla S.V.S.R.N."/>
            <person name="Jorrin B."/>
            <person name="Neal A.L."/>
            <person name="Poole P.S."/>
            <person name="Podile A.R."/>
            <person name="Tkacz A."/>
        </authorList>
    </citation>
    <scope>NUCLEOTIDE SEQUENCE [LARGE SCALE GENOMIC DNA]</scope>
    <source>
        <strain evidence="2 3">HU56</strain>
    </source>
</reference>
<dbReference type="RefSeq" id="WP_220334376.1">
    <property type="nucleotide sequence ID" value="NZ_JAEUAK010000003.1"/>
</dbReference>
<evidence type="ECO:0000313" key="3">
    <source>
        <dbReference type="Proteomes" id="UP000717752"/>
    </source>
</evidence>
<organism evidence="2 3">
    <name type="scientific">Rhizobium mesosinicum</name>
    <dbReference type="NCBI Taxonomy" id="335017"/>
    <lineage>
        <taxon>Bacteria</taxon>
        <taxon>Pseudomonadati</taxon>
        <taxon>Pseudomonadota</taxon>
        <taxon>Alphaproteobacteria</taxon>
        <taxon>Hyphomicrobiales</taxon>
        <taxon>Rhizobiaceae</taxon>
        <taxon>Rhizobium/Agrobacterium group</taxon>
        <taxon>Rhizobium</taxon>
    </lineage>
</organism>
<evidence type="ECO:0000256" key="1">
    <source>
        <dbReference type="SAM" id="MobiDB-lite"/>
    </source>
</evidence>
<proteinExistence type="predicted"/>
<name>A0ABS7GT90_9HYPH</name>
<dbReference type="Proteomes" id="UP000717752">
    <property type="component" value="Unassembled WGS sequence"/>
</dbReference>